<dbReference type="PANTHER" id="PTHR43179">
    <property type="entry name" value="RHAMNOSYLTRANSFERASE WBBL"/>
    <property type="match status" value="1"/>
</dbReference>
<proteinExistence type="inferred from homology"/>
<evidence type="ECO:0000313" key="6">
    <source>
        <dbReference type="EMBL" id="BBI19966.1"/>
    </source>
</evidence>
<dbReference type="EMBL" id="AP019389">
    <property type="protein sequence ID" value="BBI19966.1"/>
    <property type="molecule type" value="Genomic_DNA"/>
</dbReference>
<evidence type="ECO:0000313" key="7">
    <source>
        <dbReference type="Proteomes" id="UP000290057"/>
    </source>
</evidence>
<dbReference type="Gene3D" id="3.90.550.10">
    <property type="entry name" value="Spore Coat Polysaccharide Biosynthesis Protein SpsA, Chain A"/>
    <property type="match status" value="1"/>
</dbReference>
<reference evidence="6 7" key="1">
    <citation type="submission" date="2019-01" db="EMBL/GenBank/DDBJ databases">
        <title>Complete genome sequence of Erythrobacter flavus KJ5.</title>
        <authorList>
            <person name="Kanesaki Y."/>
            <person name="Brotosudarmo T."/>
            <person name="Moriuchi R."/>
            <person name="Awai K."/>
        </authorList>
    </citation>
    <scope>NUCLEOTIDE SEQUENCE [LARGE SCALE GENOMIC DNA]</scope>
    <source>
        <strain evidence="6 7">KJ5</strain>
    </source>
</reference>
<keyword evidence="3 6" id="KW-0808">Transferase</keyword>
<evidence type="ECO:0000256" key="3">
    <source>
        <dbReference type="ARBA" id="ARBA00022679"/>
    </source>
</evidence>
<evidence type="ECO:0000256" key="1">
    <source>
        <dbReference type="ARBA" id="ARBA00006739"/>
    </source>
</evidence>
<sequence length="314" mass="34519">MTTISICTLAHGREDHLRNLVSGLNHSQRPPCELVVAVMQDHRYDLPSTSFPVRQILLGDKGICLAEARNTAAREARGDLLIFLDVDCIPAPRLVEDYAVAAAFNEGVLMGEVGYLPKGATDRGIDYAVFERLAVKHADRAGPPRGMVGKCGDYRCFWSLNFALHAATFRAIGGFDPRYVGYGGEDTDFGRAIVSKDIPLWWAKGAKAYHQYHKHHMPPVHHLDSVVANAQIFAEKWGEPTMQHWLRAFRLMGLIEPDGAGGWIKLREPGESDLALTRQQEHQPYASSSLVLEQLEAQASRGSAASRAPAIAAA</sequence>
<gene>
    <name evidence="6" type="ORF">EKJ_08130</name>
</gene>
<keyword evidence="2" id="KW-0328">Glycosyltransferase</keyword>
<evidence type="ECO:0000256" key="2">
    <source>
        <dbReference type="ARBA" id="ARBA00022676"/>
    </source>
</evidence>
<name>A0A3T1CG46_9SPHN</name>
<evidence type="ECO:0000259" key="4">
    <source>
        <dbReference type="Pfam" id="PF00535"/>
    </source>
</evidence>
<evidence type="ECO:0000259" key="5">
    <source>
        <dbReference type="Pfam" id="PF02709"/>
    </source>
</evidence>
<dbReference type="Pfam" id="PF02709">
    <property type="entry name" value="Glyco_transf_7C"/>
    <property type="match status" value="1"/>
</dbReference>
<feature type="domain" description="Glycosyltransferase 2-like" evidence="4">
    <location>
        <begin position="65"/>
        <end position="99"/>
    </location>
</feature>
<feature type="domain" description="Galactosyltransferase C-terminal" evidence="5">
    <location>
        <begin position="153"/>
        <end position="213"/>
    </location>
</feature>
<dbReference type="AlphaFoldDB" id="A0A3T1CG46"/>
<dbReference type="InterPro" id="IPR029044">
    <property type="entry name" value="Nucleotide-diphossugar_trans"/>
</dbReference>
<dbReference type="InterPro" id="IPR001173">
    <property type="entry name" value="Glyco_trans_2-like"/>
</dbReference>
<dbReference type="SUPFAM" id="SSF53448">
    <property type="entry name" value="Nucleotide-diphospho-sugar transferases"/>
    <property type="match status" value="1"/>
</dbReference>
<dbReference type="Proteomes" id="UP000290057">
    <property type="component" value="Chromosome"/>
</dbReference>
<accession>A0A3T1CG46</accession>
<dbReference type="InterPro" id="IPR027791">
    <property type="entry name" value="Galactosyl_T_C"/>
</dbReference>
<keyword evidence="7" id="KW-1185">Reference proteome</keyword>
<comment type="similarity">
    <text evidence="1">Belongs to the glycosyltransferase 2 family.</text>
</comment>
<dbReference type="Pfam" id="PF00535">
    <property type="entry name" value="Glycos_transf_2"/>
    <property type="match status" value="1"/>
</dbReference>
<dbReference type="RefSeq" id="WP_130586004.1">
    <property type="nucleotide sequence ID" value="NZ_AP019389.1"/>
</dbReference>
<dbReference type="GO" id="GO:0016757">
    <property type="term" value="F:glycosyltransferase activity"/>
    <property type="evidence" value="ECO:0007669"/>
    <property type="project" value="UniProtKB-KW"/>
</dbReference>
<organism evidence="6 7">
    <name type="scientific">Qipengyuania flava</name>
    <dbReference type="NCBI Taxonomy" id="192812"/>
    <lineage>
        <taxon>Bacteria</taxon>
        <taxon>Pseudomonadati</taxon>
        <taxon>Pseudomonadota</taxon>
        <taxon>Alphaproteobacteria</taxon>
        <taxon>Sphingomonadales</taxon>
        <taxon>Erythrobacteraceae</taxon>
        <taxon>Qipengyuania</taxon>
    </lineage>
</organism>
<protein>
    <submittedName>
        <fullName evidence="6">Glycosyl transferase family A</fullName>
    </submittedName>
</protein>
<dbReference type="PANTHER" id="PTHR43179:SF12">
    <property type="entry name" value="GALACTOFURANOSYLTRANSFERASE GLFT2"/>
    <property type="match status" value="1"/>
</dbReference>